<dbReference type="Proteomes" id="UP000054166">
    <property type="component" value="Unassembled WGS sequence"/>
</dbReference>
<evidence type="ECO:0000313" key="2">
    <source>
        <dbReference type="Proteomes" id="UP000054166"/>
    </source>
</evidence>
<dbReference type="AlphaFoldDB" id="A0A0C3G4E9"/>
<reference evidence="1 2" key="1">
    <citation type="submission" date="2014-04" db="EMBL/GenBank/DDBJ databases">
        <authorList>
            <consortium name="DOE Joint Genome Institute"/>
            <person name="Kuo A."/>
            <person name="Tarkka M."/>
            <person name="Buscot F."/>
            <person name="Kohler A."/>
            <person name="Nagy L.G."/>
            <person name="Floudas D."/>
            <person name="Copeland A."/>
            <person name="Barry K.W."/>
            <person name="Cichocki N."/>
            <person name="Veneault-Fourrey C."/>
            <person name="LaButti K."/>
            <person name="Lindquist E.A."/>
            <person name="Lipzen A."/>
            <person name="Lundell T."/>
            <person name="Morin E."/>
            <person name="Murat C."/>
            <person name="Sun H."/>
            <person name="Tunlid A."/>
            <person name="Henrissat B."/>
            <person name="Grigoriev I.V."/>
            <person name="Hibbett D.S."/>
            <person name="Martin F."/>
            <person name="Nordberg H.P."/>
            <person name="Cantor M.N."/>
            <person name="Hua S.X."/>
        </authorList>
    </citation>
    <scope>NUCLEOTIDE SEQUENCE [LARGE SCALE GENOMIC DNA]</scope>
    <source>
        <strain evidence="1 2">F 1598</strain>
    </source>
</reference>
<keyword evidence="2" id="KW-1185">Reference proteome</keyword>
<reference evidence="2" key="2">
    <citation type="submission" date="2015-01" db="EMBL/GenBank/DDBJ databases">
        <title>Evolutionary Origins and Diversification of the Mycorrhizal Mutualists.</title>
        <authorList>
            <consortium name="DOE Joint Genome Institute"/>
            <consortium name="Mycorrhizal Genomics Consortium"/>
            <person name="Kohler A."/>
            <person name="Kuo A."/>
            <person name="Nagy L.G."/>
            <person name="Floudas D."/>
            <person name="Copeland A."/>
            <person name="Barry K.W."/>
            <person name="Cichocki N."/>
            <person name="Veneault-Fourrey C."/>
            <person name="LaButti K."/>
            <person name="Lindquist E.A."/>
            <person name="Lipzen A."/>
            <person name="Lundell T."/>
            <person name="Morin E."/>
            <person name="Murat C."/>
            <person name="Riley R."/>
            <person name="Ohm R."/>
            <person name="Sun H."/>
            <person name="Tunlid A."/>
            <person name="Henrissat B."/>
            <person name="Grigoriev I.V."/>
            <person name="Hibbett D.S."/>
            <person name="Martin F."/>
        </authorList>
    </citation>
    <scope>NUCLEOTIDE SEQUENCE [LARGE SCALE GENOMIC DNA]</scope>
    <source>
        <strain evidence="2">F 1598</strain>
    </source>
</reference>
<proteinExistence type="predicted"/>
<sequence>MLYQHHVLTPQADIKLLQLYIIAFRKSCLLFDVNSWLFRNEMASIDRGHLLGKALWCAFHICRARRLELLPSSCNFIPSFKTLAPDCSGYKRK</sequence>
<dbReference type="EMBL" id="KN832972">
    <property type="protein sequence ID" value="KIM91095.1"/>
    <property type="molecule type" value="Genomic_DNA"/>
</dbReference>
<gene>
    <name evidence="1" type="ORF">PILCRDRAFT_163964</name>
</gene>
<dbReference type="HOGENOM" id="CLU_2400432_0_0_1"/>
<evidence type="ECO:0000313" key="1">
    <source>
        <dbReference type="EMBL" id="KIM91095.1"/>
    </source>
</evidence>
<accession>A0A0C3G4E9</accession>
<name>A0A0C3G4E9_PILCF</name>
<dbReference type="InParanoid" id="A0A0C3G4E9"/>
<protein>
    <submittedName>
        <fullName evidence="1">Uncharacterized protein</fullName>
    </submittedName>
</protein>
<organism evidence="1 2">
    <name type="scientific">Piloderma croceum (strain F 1598)</name>
    <dbReference type="NCBI Taxonomy" id="765440"/>
    <lineage>
        <taxon>Eukaryota</taxon>
        <taxon>Fungi</taxon>
        <taxon>Dikarya</taxon>
        <taxon>Basidiomycota</taxon>
        <taxon>Agaricomycotina</taxon>
        <taxon>Agaricomycetes</taxon>
        <taxon>Agaricomycetidae</taxon>
        <taxon>Atheliales</taxon>
        <taxon>Atheliaceae</taxon>
        <taxon>Piloderma</taxon>
    </lineage>
</organism>